<keyword evidence="4" id="KW-1185">Reference proteome</keyword>
<sequence length="288" mass="31535">MIDTPLRSGDGTPLAARLFLPEGNPRAAVLIGAAMGVPQSYYAELARWLAGQGLAVQTFDFRGIGASRPEAHRRSLRGYRAGIQDWVQDMDAALRHLQSQVPGAPLLVVGHSLGGQLPGLLPSRERIHGLVGVAAGSGFWGHQPEPQRSRARWFWGWGVPLATALYGYFPGAKLKLIGDLPLGVIQDWKRWCNQPGYLLDDPGLREHYQGFTAPFVSLQISDDEMLSETSIQTLYQGYAGARERELITLTPPAGGRIGHLGFFRAQQATTLWPILLQQLQRLSGVQTP</sequence>
<reference evidence="3" key="1">
    <citation type="submission" date="2020-12" db="EMBL/GenBank/DDBJ databases">
        <title>The genome sequence of Inhella sp. 1Y17.</title>
        <authorList>
            <person name="Liu Y."/>
        </authorList>
    </citation>
    <scope>NUCLEOTIDE SEQUENCE</scope>
    <source>
        <strain evidence="3">1Y17</strain>
    </source>
</reference>
<keyword evidence="1 3" id="KW-0378">Hydrolase</keyword>
<organism evidence="3 4">
    <name type="scientific">Inhella proteolytica</name>
    <dbReference type="NCBI Taxonomy" id="2795029"/>
    <lineage>
        <taxon>Bacteria</taxon>
        <taxon>Pseudomonadati</taxon>
        <taxon>Pseudomonadota</taxon>
        <taxon>Betaproteobacteria</taxon>
        <taxon>Burkholderiales</taxon>
        <taxon>Sphaerotilaceae</taxon>
        <taxon>Inhella</taxon>
    </lineage>
</organism>
<dbReference type="InterPro" id="IPR017208">
    <property type="entry name" value="UCP037442_abhydr"/>
</dbReference>
<protein>
    <submittedName>
        <fullName evidence="3">Alpha/beta fold hydrolase</fullName>
    </submittedName>
</protein>
<dbReference type="PANTHER" id="PTHR22946:SF9">
    <property type="entry name" value="POLYKETIDE TRANSFERASE AF380"/>
    <property type="match status" value="1"/>
</dbReference>
<comment type="caution">
    <text evidence="3">The sequence shown here is derived from an EMBL/GenBank/DDBJ whole genome shotgun (WGS) entry which is preliminary data.</text>
</comment>
<dbReference type="SUPFAM" id="SSF53474">
    <property type="entry name" value="alpha/beta-Hydrolases"/>
    <property type="match status" value="1"/>
</dbReference>
<gene>
    <name evidence="3" type="ORF">I7X39_20920</name>
</gene>
<dbReference type="RefSeq" id="WP_198113216.1">
    <property type="nucleotide sequence ID" value="NZ_JAEDAK010000021.1"/>
</dbReference>
<dbReference type="InterPro" id="IPR050261">
    <property type="entry name" value="FrsA_esterase"/>
</dbReference>
<name>A0A931JAF4_9BURK</name>
<evidence type="ECO:0000256" key="1">
    <source>
        <dbReference type="ARBA" id="ARBA00022801"/>
    </source>
</evidence>
<dbReference type="Pfam" id="PF12146">
    <property type="entry name" value="Hydrolase_4"/>
    <property type="match status" value="1"/>
</dbReference>
<dbReference type="PIRSF" id="PIRSF037442">
    <property type="entry name" value="UCP037442_abhydr"/>
    <property type="match status" value="1"/>
</dbReference>
<dbReference type="Gene3D" id="3.40.50.1820">
    <property type="entry name" value="alpha/beta hydrolase"/>
    <property type="match status" value="1"/>
</dbReference>
<dbReference type="Proteomes" id="UP000613266">
    <property type="component" value="Unassembled WGS sequence"/>
</dbReference>
<evidence type="ECO:0000313" key="3">
    <source>
        <dbReference type="EMBL" id="MBH9579367.1"/>
    </source>
</evidence>
<accession>A0A931JAF4</accession>
<evidence type="ECO:0000313" key="4">
    <source>
        <dbReference type="Proteomes" id="UP000613266"/>
    </source>
</evidence>
<dbReference type="AlphaFoldDB" id="A0A931JAF4"/>
<dbReference type="PANTHER" id="PTHR22946">
    <property type="entry name" value="DIENELACTONE HYDROLASE DOMAIN-CONTAINING PROTEIN-RELATED"/>
    <property type="match status" value="1"/>
</dbReference>
<dbReference type="InterPro" id="IPR029058">
    <property type="entry name" value="AB_hydrolase_fold"/>
</dbReference>
<dbReference type="GO" id="GO:0052689">
    <property type="term" value="F:carboxylic ester hydrolase activity"/>
    <property type="evidence" value="ECO:0007669"/>
    <property type="project" value="UniProtKB-ARBA"/>
</dbReference>
<dbReference type="InterPro" id="IPR022742">
    <property type="entry name" value="Hydrolase_4"/>
</dbReference>
<feature type="domain" description="Serine aminopeptidase S33" evidence="2">
    <location>
        <begin position="24"/>
        <end position="139"/>
    </location>
</feature>
<proteinExistence type="predicted"/>
<evidence type="ECO:0000259" key="2">
    <source>
        <dbReference type="Pfam" id="PF12146"/>
    </source>
</evidence>
<dbReference type="EMBL" id="JAEDAK010000021">
    <property type="protein sequence ID" value="MBH9579367.1"/>
    <property type="molecule type" value="Genomic_DNA"/>
</dbReference>